<organism evidence="2 3">
    <name type="scientific">Tetrapyrgos nigripes</name>
    <dbReference type="NCBI Taxonomy" id="182062"/>
    <lineage>
        <taxon>Eukaryota</taxon>
        <taxon>Fungi</taxon>
        <taxon>Dikarya</taxon>
        <taxon>Basidiomycota</taxon>
        <taxon>Agaricomycotina</taxon>
        <taxon>Agaricomycetes</taxon>
        <taxon>Agaricomycetidae</taxon>
        <taxon>Agaricales</taxon>
        <taxon>Marasmiineae</taxon>
        <taxon>Marasmiaceae</taxon>
        <taxon>Tetrapyrgos</taxon>
    </lineage>
</organism>
<evidence type="ECO:0000313" key="3">
    <source>
        <dbReference type="Proteomes" id="UP000559256"/>
    </source>
</evidence>
<reference evidence="2 3" key="1">
    <citation type="journal article" date="2020" name="ISME J.">
        <title>Uncovering the hidden diversity of litter-decomposition mechanisms in mushroom-forming fungi.</title>
        <authorList>
            <person name="Floudas D."/>
            <person name="Bentzer J."/>
            <person name="Ahren D."/>
            <person name="Johansson T."/>
            <person name="Persson P."/>
            <person name="Tunlid A."/>
        </authorList>
    </citation>
    <scope>NUCLEOTIDE SEQUENCE [LARGE SCALE GENOMIC DNA]</scope>
    <source>
        <strain evidence="2 3">CBS 291.85</strain>
    </source>
</reference>
<dbReference type="OrthoDB" id="2337158at2759"/>
<feature type="compositionally biased region" description="Basic residues" evidence="1">
    <location>
        <begin position="341"/>
        <end position="351"/>
    </location>
</feature>
<gene>
    <name evidence="2" type="ORF">D9758_001890</name>
</gene>
<evidence type="ECO:0000313" key="2">
    <source>
        <dbReference type="EMBL" id="KAF5370717.1"/>
    </source>
</evidence>
<comment type="caution">
    <text evidence="2">The sequence shown here is derived from an EMBL/GenBank/DDBJ whole genome shotgun (WGS) entry which is preliminary data.</text>
</comment>
<sequence length="468" mass="52252">MVTTGLIEGEMNLHQSGLADAAFEEGLYSTGIATLGRLRSPKNAPSPYHIDQLLYIALYPPSLGKENNVPETPASPSKDKRLKELFAFSSEDVVAAQNLLFSFAITNTPEKILRALPSYSTETRKPLRDVDDLDSLFAKEAHQTFTTRCKNCWSILGEGFVPRVMQRAQQRGKDEILYQRDTDELDVELSPLSYNALPIFDWLLTLFERDEMQTEEQQLPRHSPLFLSSIPPSPNGKGVRWESDGPVGVLFHTLQFDERGKALGARLLSLLINLASTTHTDFASFVTTIFTRLSTDTVEVFMDMLSRMPPSLPVLRVRISILQKLLGSKSSQAPTSARPKPQARARPRPVRRVATNAEEPKQNEESAAQIAPTATSIASNPLLPSFTEISRAMEASSHCFPDANLSPSQLQSELLLGYGQYQQQIPLESRDKDWLAFLGDGIWAPFLDSLLDYREVLNGFLTIWKESL</sequence>
<dbReference type="AlphaFoldDB" id="A0A8H5LV52"/>
<feature type="region of interest" description="Disordered" evidence="1">
    <location>
        <begin position="328"/>
        <end position="371"/>
    </location>
</feature>
<keyword evidence="3" id="KW-1185">Reference proteome</keyword>
<name>A0A8H5LV52_9AGAR</name>
<dbReference type="EMBL" id="JAACJM010000010">
    <property type="protein sequence ID" value="KAF5370717.1"/>
    <property type="molecule type" value="Genomic_DNA"/>
</dbReference>
<dbReference type="Proteomes" id="UP000559256">
    <property type="component" value="Unassembled WGS sequence"/>
</dbReference>
<accession>A0A8H5LV52</accession>
<evidence type="ECO:0000256" key="1">
    <source>
        <dbReference type="SAM" id="MobiDB-lite"/>
    </source>
</evidence>
<protein>
    <submittedName>
        <fullName evidence="2">Uncharacterized protein</fullName>
    </submittedName>
</protein>
<proteinExistence type="predicted"/>